<dbReference type="Gene3D" id="1.10.101.10">
    <property type="entry name" value="PGBD-like superfamily/PGBD"/>
    <property type="match status" value="1"/>
</dbReference>
<gene>
    <name evidence="10" type="ORF">IDJ75_08515</name>
</gene>
<dbReference type="InterPro" id="IPR036365">
    <property type="entry name" value="PGBD-like_sf"/>
</dbReference>
<dbReference type="RefSeq" id="WP_191175200.1">
    <property type="nucleotide sequence ID" value="NZ_JACWMW010000002.1"/>
</dbReference>
<dbReference type="Pfam" id="PF01471">
    <property type="entry name" value="PG_binding_1"/>
    <property type="match status" value="1"/>
</dbReference>
<dbReference type="InterPro" id="IPR038063">
    <property type="entry name" value="Transpep_catalytic_dom"/>
</dbReference>
<evidence type="ECO:0000259" key="9">
    <source>
        <dbReference type="PROSITE" id="PS52029"/>
    </source>
</evidence>
<evidence type="ECO:0000313" key="10">
    <source>
        <dbReference type="EMBL" id="MBD1385319.1"/>
    </source>
</evidence>
<comment type="caution">
    <text evidence="10">The sequence shown here is derived from an EMBL/GenBank/DDBJ whole genome shotgun (WGS) entry which is preliminary data.</text>
</comment>
<keyword evidence="3" id="KW-0808">Transferase</keyword>
<evidence type="ECO:0000256" key="1">
    <source>
        <dbReference type="ARBA" id="ARBA00004752"/>
    </source>
</evidence>
<keyword evidence="11" id="KW-1185">Reference proteome</keyword>
<evidence type="ECO:0000256" key="5">
    <source>
        <dbReference type="ARBA" id="ARBA00022984"/>
    </source>
</evidence>
<sequence length="536" mass="61027">MMRPTFIIVLLLCFCILCTNYGCQNTAGKKQVKAPLSHADTLIKGNFNAAPQLKFDSTAITDFLKAHPNLNGFAAEYAKFYRINKYHYVWYDSKGLTESAGNLINHVSIQQNDGILKEIPYKEALLKMTESSQSGKDKTPSITTELMLTGQYFNYAKNVWGGAEADKATDMGWYLPRKKLSYTDLLAHNLKSDAGSIEQVAVIPQYMMLKKALNHYQQVEKSGPDILLPSKSPLNILSPGDTSALFVQLKNRLRQLGDSTVNFSNVYDTLLINAVMHFKDRHGLKPDGKITSAFLKQINVPLHQRINQIIVNLERMRWIPADDHGSEFLLVNIPEFKLHYYINNSPEWACSVVVGKSMTKTVIFSGHLQYIVFSPYWYIPPSIIQKEVKPGITRNPNYLANHHMEWNGGNVRQLPGKENSLGLVKFIFPNSNNIYLHDTPSKSLFNEDVRAFSHGCIRVEKPEELAERLLKQNPRWTPQKIRAAMNRGVEQTVVLKQKIPVYIGYFTAFVDHNGALNFRDDIYQRDEPLLKMLMKP</sequence>
<dbReference type="Proteomes" id="UP000618754">
    <property type="component" value="Unassembled WGS sequence"/>
</dbReference>
<feature type="domain" description="L,D-TPase catalytic" evidence="9">
    <location>
        <begin position="327"/>
        <end position="482"/>
    </location>
</feature>
<evidence type="ECO:0000256" key="8">
    <source>
        <dbReference type="SAM" id="SignalP"/>
    </source>
</evidence>
<dbReference type="PANTHER" id="PTHR41533:SF2">
    <property type="entry name" value="BLR7131 PROTEIN"/>
    <property type="match status" value="1"/>
</dbReference>
<dbReference type="InterPro" id="IPR005490">
    <property type="entry name" value="LD_TPept_cat_dom"/>
</dbReference>
<comment type="similarity">
    <text evidence="2">Belongs to the YkuD family.</text>
</comment>
<proteinExistence type="inferred from homology"/>
<evidence type="ECO:0000256" key="3">
    <source>
        <dbReference type="ARBA" id="ARBA00022679"/>
    </source>
</evidence>
<evidence type="ECO:0000256" key="2">
    <source>
        <dbReference type="ARBA" id="ARBA00005992"/>
    </source>
</evidence>
<dbReference type="SUPFAM" id="SSF141523">
    <property type="entry name" value="L,D-transpeptidase catalytic domain-like"/>
    <property type="match status" value="1"/>
</dbReference>
<comment type="pathway">
    <text evidence="1 7">Cell wall biogenesis; peptidoglycan biosynthesis.</text>
</comment>
<reference evidence="10 11" key="1">
    <citation type="submission" date="2020-09" db="EMBL/GenBank/DDBJ databases">
        <title>Novel species of Mucilaginibacter isolated from a glacier on the Tibetan Plateau.</title>
        <authorList>
            <person name="Liu Q."/>
            <person name="Xin Y.-H."/>
        </authorList>
    </citation>
    <scope>NUCLEOTIDE SEQUENCE [LARGE SCALE GENOMIC DNA]</scope>
    <source>
        <strain evidence="10 11">CGMCC 1.13878</strain>
    </source>
</reference>
<evidence type="ECO:0000256" key="4">
    <source>
        <dbReference type="ARBA" id="ARBA00022960"/>
    </source>
</evidence>
<feature type="signal peptide" evidence="8">
    <location>
        <begin position="1"/>
        <end position="22"/>
    </location>
</feature>
<protein>
    <submittedName>
        <fullName evidence="10">L,D-transpeptidase family protein</fullName>
    </submittedName>
</protein>
<accession>A0ABR7X411</accession>
<dbReference type="PROSITE" id="PS52029">
    <property type="entry name" value="LD_TPASE"/>
    <property type="match status" value="1"/>
</dbReference>
<feature type="chain" id="PRO_5045164667" evidence="8">
    <location>
        <begin position="23"/>
        <end position="536"/>
    </location>
</feature>
<name>A0ABR7X411_9SPHI</name>
<dbReference type="PANTHER" id="PTHR41533">
    <property type="entry name" value="L,D-TRANSPEPTIDASE HI_1667-RELATED"/>
    <property type="match status" value="1"/>
</dbReference>
<keyword evidence="5 7" id="KW-0573">Peptidoglycan synthesis</keyword>
<dbReference type="CDD" id="cd16913">
    <property type="entry name" value="YkuD_like"/>
    <property type="match status" value="1"/>
</dbReference>
<dbReference type="EMBL" id="JACWMW010000002">
    <property type="protein sequence ID" value="MBD1385319.1"/>
    <property type="molecule type" value="Genomic_DNA"/>
</dbReference>
<dbReference type="Pfam" id="PF20142">
    <property type="entry name" value="Scaffold"/>
    <property type="match status" value="1"/>
</dbReference>
<dbReference type="InterPro" id="IPR002477">
    <property type="entry name" value="Peptidoglycan-bd-like"/>
</dbReference>
<keyword evidence="6 7" id="KW-0961">Cell wall biogenesis/degradation</keyword>
<evidence type="ECO:0000256" key="7">
    <source>
        <dbReference type="PROSITE-ProRule" id="PRU01373"/>
    </source>
</evidence>
<dbReference type="InterPro" id="IPR036366">
    <property type="entry name" value="PGBDSf"/>
</dbReference>
<feature type="active site" description="Proton donor/acceptor" evidence="7">
    <location>
        <position position="437"/>
    </location>
</feature>
<dbReference type="SUPFAM" id="SSF47090">
    <property type="entry name" value="PGBD-like"/>
    <property type="match status" value="1"/>
</dbReference>
<dbReference type="InterPro" id="IPR052905">
    <property type="entry name" value="LD-transpeptidase_YkuD-like"/>
</dbReference>
<evidence type="ECO:0000313" key="11">
    <source>
        <dbReference type="Proteomes" id="UP000618754"/>
    </source>
</evidence>
<evidence type="ECO:0000256" key="6">
    <source>
        <dbReference type="ARBA" id="ARBA00023316"/>
    </source>
</evidence>
<keyword evidence="4 7" id="KW-0133">Cell shape</keyword>
<organism evidence="10 11">
    <name type="scientific">Mucilaginibacter rigui</name>
    <dbReference type="NCBI Taxonomy" id="534635"/>
    <lineage>
        <taxon>Bacteria</taxon>
        <taxon>Pseudomonadati</taxon>
        <taxon>Bacteroidota</taxon>
        <taxon>Sphingobacteriia</taxon>
        <taxon>Sphingobacteriales</taxon>
        <taxon>Sphingobacteriaceae</taxon>
        <taxon>Mucilaginibacter</taxon>
    </lineage>
</organism>
<keyword evidence="8" id="KW-0732">Signal</keyword>
<feature type="active site" description="Nucleophile" evidence="7">
    <location>
        <position position="456"/>
    </location>
</feature>
<dbReference type="Gene3D" id="2.40.440.10">
    <property type="entry name" value="L,D-transpeptidase catalytic domain-like"/>
    <property type="match status" value="1"/>
</dbReference>
<dbReference type="Pfam" id="PF03734">
    <property type="entry name" value="YkuD"/>
    <property type="match status" value="1"/>
</dbReference>
<dbReference type="InterPro" id="IPR045380">
    <property type="entry name" value="LD_TPept_scaffold_dom"/>
</dbReference>